<dbReference type="Pfam" id="PF03932">
    <property type="entry name" value="CutC"/>
    <property type="match status" value="1"/>
</dbReference>
<comment type="caution">
    <text evidence="2">Once thought to be involved in copper homeostasis, experiments in E.coli have shown this is not the case.</text>
</comment>
<protein>
    <recommendedName>
        <fullName evidence="2">PF03932 family protein CutC</fullName>
    </recommendedName>
</protein>
<evidence type="ECO:0000256" key="2">
    <source>
        <dbReference type="HAMAP-Rule" id="MF_00795"/>
    </source>
</evidence>
<accession>A0ABS9K9M5</accession>
<reference evidence="3" key="2">
    <citation type="submission" date="2024-05" db="EMBL/GenBank/DDBJ databases">
        <title>Rhodohalobacter halophilus gen. nov., sp. nov., a moderately halophilic member of the family Balneolaceae.</title>
        <authorList>
            <person name="Xia J."/>
        </authorList>
    </citation>
    <scope>NUCLEOTIDE SEQUENCE</scope>
    <source>
        <strain evidence="3">WB101</strain>
    </source>
</reference>
<evidence type="ECO:0000256" key="1">
    <source>
        <dbReference type="ARBA" id="ARBA00007768"/>
    </source>
</evidence>
<dbReference type="InterPro" id="IPR005627">
    <property type="entry name" value="CutC-like"/>
</dbReference>
<dbReference type="EMBL" id="JAKLWS010000002">
    <property type="protein sequence ID" value="MCG2587547.1"/>
    <property type="molecule type" value="Genomic_DNA"/>
</dbReference>
<proteinExistence type="inferred from homology"/>
<name>A0ABS9K9M5_9BACT</name>
<sequence length="246" mass="27212">MPDKLILESPVFDVDSALKAAKYGVDRLELCSSFSDGGLTPGPGLLSFLKSNIEIPIFVMIRPRAGDFVSSSEEVVVMKEEIKIFDSLGADGFVFGVLNEDGSVNQTACKQLIEQADGKPCTFHRAFDVSSNLNRALEESIDCGFQRILTSGGKKNVETGLSTIKELMEKAGDRIIIMPGGGTKPEFIPLLRKTGYLKEVHASCKKVEKARVRYIHDDLQFTIDGLEPDEFLSVDEKKVRNFKRIF</sequence>
<keyword evidence="4" id="KW-1185">Reference proteome</keyword>
<comment type="caution">
    <text evidence="3">The sequence shown here is derived from an EMBL/GenBank/DDBJ whole genome shotgun (WGS) entry which is preliminary data.</text>
</comment>
<evidence type="ECO:0000313" key="4">
    <source>
        <dbReference type="Proteomes" id="UP001165366"/>
    </source>
</evidence>
<keyword evidence="2" id="KW-0963">Cytoplasm</keyword>
<dbReference type="SUPFAM" id="SSF110395">
    <property type="entry name" value="CutC-like"/>
    <property type="match status" value="1"/>
</dbReference>
<organism evidence="3 4">
    <name type="scientific">Rhodohalobacter sulfatireducens</name>
    <dbReference type="NCBI Taxonomy" id="2911366"/>
    <lineage>
        <taxon>Bacteria</taxon>
        <taxon>Pseudomonadati</taxon>
        <taxon>Balneolota</taxon>
        <taxon>Balneolia</taxon>
        <taxon>Balneolales</taxon>
        <taxon>Balneolaceae</taxon>
        <taxon>Rhodohalobacter</taxon>
    </lineage>
</organism>
<comment type="subcellular location">
    <subcellularLocation>
        <location evidence="2">Cytoplasm</location>
    </subcellularLocation>
</comment>
<comment type="similarity">
    <text evidence="1 2">Belongs to the CutC family.</text>
</comment>
<gene>
    <name evidence="2" type="primary">cutC</name>
    <name evidence="3" type="ORF">L6773_03135</name>
</gene>
<dbReference type="HAMAP" id="MF_00795">
    <property type="entry name" value="CutC"/>
    <property type="match status" value="1"/>
</dbReference>
<dbReference type="PANTHER" id="PTHR12598">
    <property type="entry name" value="COPPER HOMEOSTASIS PROTEIN CUTC"/>
    <property type="match status" value="1"/>
</dbReference>
<evidence type="ECO:0000313" key="3">
    <source>
        <dbReference type="EMBL" id="MCG2587547.1"/>
    </source>
</evidence>
<dbReference type="PANTHER" id="PTHR12598:SF0">
    <property type="entry name" value="COPPER HOMEOSTASIS PROTEIN CUTC HOMOLOG"/>
    <property type="match status" value="1"/>
</dbReference>
<dbReference type="InterPro" id="IPR036822">
    <property type="entry name" value="CutC-like_dom_sf"/>
</dbReference>
<dbReference type="RefSeq" id="WP_237852391.1">
    <property type="nucleotide sequence ID" value="NZ_JAKLWS010000002.1"/>
</dbReference>
<dbReference type="Gene3D" id="3.20.20.380">
    <property type="entry name" value="Copper homeostasis (CutC) domain"/>
    <property type="match status" value="1"/>
</dbReference>
<reference evidence="3" key="1">
    <citation type="submission" date="2022-01" db="EMBL/GenBank/DDBJ databases">
        <authorList>
            <person name="Wang Y."/>
        </authorList>
    </citation>
    <scope>NUCLEOTIDE SEQUENCE</scope>
    <source>
        <strain evidence="3">WB101</strain>
    </source>
</reference>
<dbReference type="Proteomes" id="UP001165366">
    <property type="component" value="Unassembled WGS sequence"/>
</dbReference>